<gene>
    <name evidence="4" type="ORF">DWG20_05310</name>
</gene>
<dbReference type="InterPro" id="IPR007065">
    <property type="entry name" value="HPP"/>
</dbReference>
<evidence type="ECO:0000313" key="4">
    <source>
        <dbReference type="EMBL" id="AXK38897.1"/>
    </source>
</evidence>
<dbReference type="KEGG" id="ccah:DWG20_05310"/>
<dbReference type="SUPFAM" id="SSF54631">
    <property type="entry name" value="CBS-domain pair"/>
    <property type="match status" value="1"/>
</dbReference>
<feature type="domain" description="CBS" evidence="3">
    <location>
        <begin position="243"/>
        <end position="301"/>
    </location>
</feature>
<dbReference type="Pfam" id="PF04982">
    <property type="entry name" value="TM_HPP"/>
    <property type="match status" value="1"/>
</dbReference>
<dbReference type="CDD" id="cd04600">
    <property type="entry name" value="CBS_pair_HPP_assoc"/>
    <property type="match status" value="1"/>
</dbReference>
<dbReference type="InterPro" id="IPR000644">
    <property type="entry name" value="CBS_dom"/>
</dbReference>
<dbReference type="AlphaFoldDB" id="A0A345Y4P5"/>
<accession>A0A345Y4P5</accession>
<keyword evidence="2" id="KW-0472">Membrane</keyword>
<dbReference type="PANTHER" id="PTHR33741:SF5">
    <property type="entry name" value="TRANSMEMBRANE PROTEIN DDB_G0269096-RELATED"/>
    <property type="match status" value="1"/>
</dbReference>
<feature type="transmembrane region" description="Helical" evidence="2">
    <location>
        <begin position="102"/>
        <end position="120"/>
    </location>
</feature>
<proteinExistence type="predicted"/>
<organism evidence="4 5">
    <name type="scientific">Crenobacter cavernae</name>
    <dbReference type="NCBI Taxonomy" id="2290923"/>
    <lineage>
        <taxon>Bacteria</taxon>
        <taxon>Pseudomonadati</taxon>
        <taxon>Pseudomonadota</taxon>
        <taxon>Betaproteobacteria</taxon>
        <taxon>Neisseriales</taxon>
        <taxon>Neisseriaceae</taxon>
        <taxon>Crenobacter</taxon>
    </lineage>
</organism>
<dbReference type="PROSITE" id="PS51371">
    <property type="entry name" value="CBS"/>
    <property type="match status" value="2"/>
</dbReference>
<keyword evidence="1" id="KW-0129">CBS domain</keyword>
<dbReference type="Gene3D" id="3.10.580.10">
    <property type="entry name" value="CBS-domain"/>
    <property type="match status" value="1"/>
</dbReference>
<dbReference type="Proteomes" id="UP000254537">
    <property type="component" value="Chromosome"/>
</dbReference>
<dbReference type="EMBL" id="CP031337">
    <property type="protein sequence ID" value="AXK38897.1"/>
    <property type="molecule type" value="Genomic_DNA"/>
</dbReference>
<name>A0A345Y4P5_9NEIS</name>
<dbReference type="OrthoDB" id="9811720at2"/>
<dbReference type="InterPro" id="IPR046342">
    <property type="entry name" value="CBS_dom_sf"/>
</dbReference>
<dbReference type="InterPro" id="IPR058581">
    <property type="entry name" value="TM_HPP"/>
</dbReference>
<dbReference type="PANTHER" id="PTHR33741">
    <property type="entry name" value="TRANSMEMBRANE PROTEIN DDB_G0269096-RELATED"/>
    <property type="match status" value="1"/>
</dbReference>
<sequence>MQAVARLFAWRRWWPEPLALSPAQKFKAGVAALLAILLTGAVTQLSVGHAPLLVASMGAASVILFVLPASPLAQPWSFVGGHLVSAAIGVACARLVPDVTLAAALAVGLSIVAMATLRCLHPPGGAIALNAVIGGPAIKAMGFSFVLAPVLLNALLMLLVALILNNFWLRHPYPRPLPTPAKPRDAAAPRARSMVTEADIAAALRDHRELLDVTMDDLEHVVNLAELNAHRRRLGDIRCADVMARDVRWVTPDTLLADAWKLLKTTGQRVLPVLDADRRVVGMLALSDFIQRLDARDPASLRTRLARRLKRGGGQTVASLMASTVDAVRDIAHVTELIPVLTGAGRHHVPVVDAAGRLAGIVSQSELIGALYEGALAV</sequence>
<dbReference type="Pfam" id="PF00571">
    <property type="entry name" value="CBS"/>
    <property type="match status" value="2"/>
</dbReference>
<keyword evidence="2" id="KW-0812">Transmembrane</keyword>
<evidence type="ECO:0000256" key="2">
    <source>
        <dbReference type="SAM" id="Phobius"/>
    </source>
</evidence>
<evidence type="ECO:0000256" key="1">
    <source>
        <dbReference type="PROSITE-ProRule" id="PRU00703"/>
    </source>
</evidence>
<dbReference type="SMART" id="SM00116">
    <property type="entry name" value="CBS"/>
    <property type="match status" value="2"/>
</dbReference>
<evidence type="ECO:0000259" key="3">
    <source>
        <dbReference type="PROSITE" id="PS51371"/>
    </source>
</evidence>
<protein>
    <submittedName>
        <fullName evidence="4">HPP family protein</fullName>
    </submittedName>
</protein>
<dbReference type="RefSeq" id="WP_115432832.1">
    <property type="nucleotide sequence ID" value="NZ_CP031337.1"/>
</dbReference>
<feature type="domain" description="CBS" evidence="3">
    <location>
        <begin position="321"/>
        <end position="378"/>
    </location>
</feature>
<reference evidence="4 5" key="1">
    <citation type="submission" date="2018-07" db="EMBL/GenBank/DDBJ databases">
        <title>Crenobacter cavernae sp. nov., isolated from a karst cave.</title>
        <authorList>
            <person name="Zhu H."/>
        </authorList>
    </citation>
    <scope>NUCLEOTIDE SEQUENCE [LARGE SCALE GENOMIC DNA]</scope>
    <source>
        <strain evidence="4 5">K1W11S-77</strain>
    </source>
</reference>
<feature type="transmembrane region" description="Helical" evidence="2">
    <location>
        <begin position="151"/>
        <end position="169"/>
    </location>
</feature>
<feature type="transmembrane region" description="Helical" evidence="2">
    <location>
        <begin position="53"/>
        <end position="69"/>
    </location>
</feature>
<evidence type="ECO:0000313" key="5">
    <source>
        <dbReference type="Proteomes" id="UP000254537"/>
    </source>
</evidence>
<keyword evidence="2" id="KW-1133">Transmembrane helix</keyword>